<keyword evidence="4" id="KW-1185">Reference proteome</keyword>
<keyword evidence="1" id="KW-0064">Aspartyl protease</keyword>
<keyword evidence="1" id="KW-0749">Sporulation</keyword>
<dbReference type="EC" id="3.4.23.-" evidence="1"/>
<dbReference type="PIRSF" id="PIRSF018571">
    <property type="entry name" value="SpoIIGA"/>
    <property type="match status" value="1"/>
</dbReference>
<evidence type="ECO:0000313" key="3">
    <source>
        <dbReference type="EMBL" id="MEB3100623.1"/>
    </source>
</evidence>
<keyword evidence="1" id="KW-0645">Protease</keyword>
<feature type="transmembrane region" description="Helical" evidence="2">
    <location>
        <begin position="34"/>
        <end position="52"/>
    </location>
</feature>
<comment type="similarity">
    <text evidence="1">Belongs to the peptidase U4 family.</text>
</comment>
<comment type="subcellular location">
    <subcellularLocation>
        <location evidence="1">Cell membrane</location>
    </subcellularLocation>
</comment>
<organism evidence="3 4">
    <name type="scientific">Ferviditalea candida</name>
    <dbReference type="NCBI Taxonomy" id="3108399"/>
    <lineage>
        <taxon>Bacteria</taxon>
        <taxon>Bacillati</taxon>
        <taxon>Bacillota</taxon>
        <taxon>Bacilli</taxon>
        <taxon>Bacillales</taxon>
        <taxon>Paenibacillaceae</taxon>
        <taxon>Ferviditalea</taxon>
    </lineage>
</organism>
<keyword evidence="1 2" id="KW-0472">Membrane</keyword>
<evidence type="ECO:0000256" key="1">
    <source>
        <dbReference type="PIRNR" id="PIRNR018571"/>
    </source>
</evidence>
<protein>
    <recommendedName>
        <fullName evidence="1">Sporulation sigma-E factor-processing peptidase</fullName>
        <ecNumber evidence="1">3.4.23.-</ecNumber>
    </recommendedName>
    <alternativeName>
        <fullName evidence="1">Membrane-associated aspartic protease</fullName>
    </alternativeName>
    <alternativeName>
        <fullName evidence="1">Stage II sporulation protein GA</fullName>
    </alternativeName>
</protein>
<dbReference type="NCBIfam" id="TIGR02854">
    <property type="entry name" value="spore_II_GA"/>
    <property type="match status" value="1"/>
</dbReference>
<comment type="caution">
    <text evidence="3">The sequence shown here is derived from an EMBL/GenBank/DDBJ whole genome shotgun (WGS) entry which is preliminary data.</text>
</comment>
<accession>A0ABU5ZEH9</accession>
<sequence>MVIYLDLVFLTNFFIDATTLATTAWTRKIRFKRWRIAAAALLGASYVMMMFIPSLSVLFTFVVKFLFSVAMLLIAFGFGGLQNFVKNISVFYLINFVAAGGIFALHYLLLSSNDVMNGILLARTRGFINPAGIGLVFVIIMFTAMIFFYRSVFVSSKRRKQVTDYLAEVCVSIGERVTICTGLIDTGNQLYDPLTRTPVMVMESVLWQEDFPPAWMNLIQKEEVERILLELEQVDFQWSERLRLVPYRGVNKQASFMLALKPDKVVIRYRNSVTEVGKVLIGLDGGKLSSDGSYRAIIHPQLMESF</sequence>
<keyword evidence="2" id="KW-0812">Transmembrane</keyword>
<dbReference type="Pfam" id="PF03419">
    <property type="entry name" value="Peptidase_U4"/>
    <property type="match status" value="1"/>
</dbReference>
<comment type="function">
    <text evidence="1">Probable aspartic protease that is responsible for the proteolytic cleavage of the RNA polymerase sigma E factor (SigE/spoIIGB) to yield the active peptide in the mother cell during sporulation. Responds to a signal from the forespore that is triggered by the extracellular signal protein SpoIIR.</text>
</comment>
<dbReference type="RefSeq" id="WP_371752738.1">
    <property type="nucleotide sequence ID" value="NZ_JAYJLD010000003.1"/>
</dbReference>
<evidence type="ECO:0000313" key="4">
    <source>
        <dbReference type="Proteomes" id="UP001310386"/>
    </source>
</evidence>
<comment type="subunit">
    <text evidence="1">Self-associates. Interacts with SigE. Interacts with SpoIIR.</text>
</comment>
<keyword evidence="1" id="KW-0378">Hydrolase</keyword>
<dbReference type="EMBL" id="JAYJLD010000003">
    <property type="protein sequence ID" value="MEB3100623.1"/>
    <property type="molecule type" value="Genomic_DNA"/>
</dbReference>
<feature type="transmembrane region" description="Helical" evidence="2">
    <location>
        <begin position="130"/>
        <end position="149"/>
    </location>
</feature>
<gene>
    <name evidence="3" type="primary">spoIIGA</name>
    <name evidence="3" type="ORF">VF724_03000</name>
</gene>
<dbReference type="InterPro" id="IPR005081">
    <property type="entry name" value="SpoIIGA"/>
</dbReference>
<evidence type="ECO:0000256" key="2">
    <source>
        <dbReference type="SAM" id="Phobius"/>
    </source>
</evidence>
<name>A0ABU5ZEH9_9BACL</name>
<keyword evidence="2" id="KW-1133">Transmembrane helix</keyword>
<feature type="transmembrane region" description="Helical" evidence="2">
    <location>
        <begin position="58"/>
        <end position="78"/>
    </location>
</feature>
<dbReference type="Proteomes" id="UP001310386">
    <property type="component" value="Unassembled WGS sequence"/>
</dbReference>
<keyword evidence="1" id="KW-1003">Cell membrane</keyword>
<proteinExistence type="inferred from homology"/>
<feature type="transmembrane region" description="Helical" evidence="2">
    <location>
        <begin position="90"/>
        <end position="110"/>
    </location>
</feature>
<reference evidence="3" key="1">
    <citation type="submission" date="2023-12" db="EMBL/GenBank/DDBJ databases">
        <title>Fervidustalea candida gen. nov., sp. nov., a novel member of the family Paenibacillaceae isolated from a geothermal area.</title>
        <authorList>
            <person name="Li W.-J."/>
            <person name="Jiao J.-Y."/>
            <person name="Chen Y."/>
        </authorList>
    </citation>
    <scope>NUCLEOTIDE SEQUENCE</scope>
    <source>
        <strain evidence="3">SYSU GA230002</strain>
    </source>
</reference>